<feature type="transmembrane region" description="Helical" evidence="1">
    <location>
        <begin position="69"/>
        <end position="91"/>
    </location>
</feature>
<evidence type="ECO:0000313" key="3">
    <source>
        <dbReference type="Proteomes" id="UP000283634"/>
    </source>
</evidence>
<gene>
    <name evidence="2" type="ORF">TraAM80_04724</name>
</gene>
<sequence length="134" mass="14282">MKRACVNILLHFPDTIDLVVSHQLLLTSEAVTALKGNNVGEALVDFCHSEDVGLTVTVKHDPEGMRNKLFLCVIILIVVSSVACAVLLLVWRRVEDCSVCPTTVGACGYLCAGASFTRPGCLCSAAAWYQGPCG</sequence>
<keyword evidence="1" id="KW-1133">Transmembrane helix</keyword>
<protein>
    <submittedName>
        <fullName evidence="2">Uncharacterized protein</fullName>
    </submittedName>
</protein>
<accession>A0A3R7MFV6</accession>
<dbReference type="AlphaFoldDB" id="A0A3R7MFV6"/>
<dbReference type="RefSeq" id="XP_029238467.1">
    <property type="nucleotide sequence ID" value="XM_029381640.1"/>
</dbReference>
<dbReference type="Proteomes" id="UP000283634">
    <property type="component" value="Unassembled WGS sequence"/>
</dbReference>
<dbReference type="GeneID" id="40328657"/>
<dbReference type="EMBL" id="MKGL01000144">
    <property type="protein sequence ID" value="RNF05078.1"/>
    <property type="molecule type" value="Genomic_DNA"/>
</dbReference>
<keyword evidence="1" id="KW-0812">Transmembrane</keyword>
<dbReference type="OrthoDB" id="10671841at2759"/>
<keyword evidence="1" id="KW-0472">Membrane</keyword>
<comment type="caution">
    <text evidence="2">The sequence shown here is derived from an EMBL/GenBank/DDBJ whole genome shotgun (WGS) entry which is preliminary data.</text>
</comment>
<evidence type="ECO:0000256" key="1">
    <source>
        <dbReference type="SAM" id="Phobius"/>
    </source>
</evidence>
<organism evidence="2 3">
    <name type="scientific">Trypanosoma rangeli</name>
    <dbReference type="NCBI Taxonomy" id="5698"/>
    <lineage>
        <taxon>Eukaryota</taxon>
        <taxon>Discoba</taxon>
        <taxon>Euglenozoa</taxon>
        <taxon>Kinetoplastea</taxon>
        <taxon>Metakinetoplastina</taxon>
        <taxon>Trypanosomatida</taxon>
        <taxon>Trypanosomatidae</taxon>
        <taxon>Trypanosoma</taxon>
        <taxon>Herpetosoma</taxon>
    </lineage>
</organism>
<proteinExistence type="predicted"/>
<evidence type="ECO:0000313" key="2">
    <source>
        <dbReference type="EMBL" id="RNF05078.1"/>
    </source>
</evidence>
<reference evidence="2 3" key="1">
    <citation type="journal article" date="2018" name="BMC Genomics">
        <title>Genomic comparison of Trypanosoma conorhini and Trypanosoma rangeli to Trypanosoma cruzi strains of high and low virulence.</title>
        <authorList>
            <person name="Bradwell K.R."/>
            <person name="Koparde V.N."/>
            <person name="Matveyev A.V."/>
            <person name="Serrano M.G."/>
            <person name="Alves J.M."/>
            <person name="Parikh H."/>
            <person name="Huang B."/>
            <person name="Lee V."/>
            <person name="Espinosa-Alvarez O."/>
            <person name="Ortiz P.A."/>
            <person name="Costa-Martins A.G."/>
            <person name="Teixeira M.M."/>
            <person name="Buck G.A."/>
        </authorList>
    </citation>
    <scope>NUCLEOTIDE SEQUENCE [LARGE SCALE GENOMIC DNA]</scope>
    <source>
        <strain evidence="2 3">AM80</strain>
    </source>
</reference>
<keyword evidence="3" id="KW-1185">Reference proteome</keyword>
<name>A0A3R7MFV6_TRYRA</name>